<dbReference type="InterPro" id="IPR005546">
    <property type="entry name" value="Autotransporte_beta"/>
</dbReference>
<feature type="non-terminal residue" evidence="3">
    <location>
        <position position="81"/>
    </location>
</feature>
<evidence type="ECO:0000313" key="4">
    <source>
        <dbReference type="Proteomes" id="UP001230300"/>
    </source>
</evidence>
<dbReference type="AlphaFoldDB" id="A0AAW6XL14"/>
<dbReference type="GO" id="GO:0019867">
    <property type="term" value="C:outer membrane"/>
    <property type="evidence" value="ECO:0007669"/>
    <property type="project" value="InterPro"/>
</dbReference>
<name>A0AAW6XL14_9LACO</name>
<dbReference type="InterPro" id="IPR006315">
    <property type="entry name" value="OM_autotransptr_brl_dom"/>
</dbReference>
<dbReference type="SUPFAM" id="SSF103515">
    <property type="entry name" value="Autotransporter"/>
    <property type="match status" value="1"/>
</dbReference>
<gene>
    <name evidence="3" type="ORF">QP235_12025</name>
</gene>
<organism evidence="3 4">
    <name type="scientific">Lactobacillus crispatus</name>
    <dbReference type="NCBI Taxonomy" id="47770"/>
    <lineage>
        <taxon>Bacteria</taxon>
        <taxon>Bacillati</taxon>
        <taxon>Bacillota</taxon>
        <taxon>Bacilli</taxon>
        <taxon>Lactobacillales</taxon>
        <taxon>Lactobacillaceae</taxon>
        <taxon>Lactobacillus</taxon>
    </lineage>
</organism>
<dbReference type="EMBL" id="JASOGN010000406">
    <property type="protein sequence ID" value="MDK6503870.1"/>
    <property type="molecule type" value="Genomic_DNA"/>
</dbReference>
<protein>
    <submittedName>
        <fullName evidence="3">Autotransporter domain-containing protein</fullName>
    </submittedName>
</protein>
<dbReference type="InterPro" id="IPR036709">
    <property type="entry name" value="Autotransporte_beta_dom_sf"/>
</dbReference>
<dbReference type="Proteomes" id="UP001230300">
    <property type="component" value="Unassembled WGS sequence"/>
</dbReference>
<proteinExistence type="predicted"/>
<feature type="region of interest" description="Disordered" evidence="1">
    <location>
        <begin position="1"/>
        <end position="21"/>
    </location>
</feature>
<evidence type="ECO:0000313" key="3">
    <source>
        <dbReference type="EMBL" id="MDK6503870.1"/>
    </source>
</evidence>
<dbReference type="Pfam" id="PF03797">
    <property type="entry name" value="Autotransporter"/>
    <property type="match status" value="1"/>
</dbReference>
<feature type="domain" description="Autotransporter" evidence="2">
    <location>
        <begin position="2"/>
        <end position="80"/>
    </location>
</feature>
<evidence type="ECO:0000256" key="1">
    <source>
        <dbReference type="SAM" id="MobiDB-lite"/>
    </source>
</evidence>
<evidence type="ECO:0000259" key="2">
    <source>
        <dbReference type="Pfam" id="PF03797"/>
    </source>
</evidence>
<feature type="compositionally biased region" description="Basic and acidic residues" evidence="1">
    <location>
        <begin position="1"/>
        <end position="20"/>
    </location>
</feature>
<dbReference type="Gene3D" id="2.40.128.130">
    <property type="entry name" value="Autotransporter beta-domain"/>
    <property type="match status" value="1"/>
</dbReference>
<feature type="non-terminal residue" evidence="3">
    <location>
        <position position="1"/>
    </location>
</feature>
<dbReference type="NCBIfam" id="TIGR01414">
    <property type="entry name" value="autotrans_barl"/>
    <property type="match status" value="1"/>
</dbReference>
<comment type="caution">
    <text evidence="3">The sequence shown here is derived from an EMBL/GenBank/DDBJ whole genome shotgun (WGS) entry which is preliminary data.</text>
</comment>
<reference evidence="3" key="1">
    <citation type="submission" date="2023-05" db="EMBL/GenBank/DDBJ databases">
        <title>Cataloging the Phylogenetic Diversity of Human Bladder Bacteria.</title>
        <authorList>
            <person name="Du J."/>
        </authorList>
    </citation>
    <scope>NUCLEOTIDE SEQUENCE</scope>
    <source>
        <strain evidence="3">UMB9226</strain>
    </source>
</reference>
<accession>A0AAW6XL14</accession>
<sequence>SSVDVKDDDGSRAGTVRDDAGSLGGYLNLVHTSSGLWADIVAQGTRHSMKASSDNNDFRARGWGWLGSLETGLPFSITDNL</sequence>